<feature type="domain" description="Methylated-DNA-[protein]-cysteine S-methyltransferase DNA binding" evidence="2">
    <location>
        <begin position="4"/>
        <end position="84"/>
    </location>
</feature>
<dbReference type="SUPFAM" id="SSF46767">
    <property type="entry name" value="Methylated DNA-protein cysteine methyltransferase, C-terminal domain"/>
    <property type="match status" value="1"/>
</dbReference>
<dbReference type="InterPro" id="IPR014048">
    <property type="entry name" value="MethylDNA_cys_MeTrfase_DNA-bd"/>
</dbReference>
<reference evidence="3 4" key="1">
    <citation type="submission" date="2015-05" db="EMBL/GenBank/DDBJ databases">
        <title>Comparison of genome.</title>
        <authorList>
            <person name="Zheng Z."/>
            <person name="Sun M."/>
        </authorList>
    </citation>
    <scope>NUCLEOTIDE SEQUENCE [LARGE SCALE GENOMIC DNA]</scope>
    <source>
        <strain evidence="3 4">G25-74</strain>
    </source>
</reference>
<dbReference type="PANTHER" id="PTHR42942:SF1">
    <property type="entry name" value="ALKYLTRANSFERASE-LIKE PROTEIN 1"/>
    <property type="match status" value="1"/>
</dbReference>
<dbReference type="Proteomes" id="UP000077881">
    <property type="component" value="Unassembled WGS sequence"/>
</dbReference>
<protein>
    <submittedName>
        <fullName evidence="3">DNA methyltransferase</fullName>
    </submittedName>
</protein>
<dbReference type="InterPro" id="IPR036217">
    <property type="entry name" value="MethylDNA_cys_MeTrfase_DNAb"/>
</dbReference>
<gene>
    <name evidence="3" type="ORF">ABB05_14445</name>
</gene>
<name>A0A177ZMF4_9BACI</name>
<dbReference type="InterPro" id="IPR036388">
    <property type="entry name" value="WH-like_DNA-bd_sf"/>
</dbReference>
<keyword evidence="3" id="KW-0489">Methyltransferase</keyword>
<dbReference type="Gene3D" id="1.10.10.10">
    <property type="entry name" value="Winged helix-like DNA-binding domain superfamily/Winged helix DNA-binding domain"/>
    <property type="match status" value="1"/>
</dbReference>
<dbReference type="GO" id="GO:0032259">
    <property type="term" value="P:methylation"/>
    <property type="evidence" value="ECO:0007669"/>
    <property type="project" value="UniProtKB-KW"/>
</dbReference>
<dbReference type="Pfam" id="PF01035">
    <property type="entry name" value="DNA_binding_1"/>
    <property type="match status" value="1"/>
</dbReference>
<dbReference type="OrthoDB" id="9789813at2"/>
<dbReference type="EMBL" id="LDJR01000054">
    <property type="protein sequence ID" value="OAK69156.1"/>
    <property type="molecule type" value="Genomic_DNA"/>
</dbReference>
<evidence type="ECO:0000313" key="4">
    <source>
        <dbReference type="Proteomes" id="UP000077881"/>
    </source>
</evidence>
<dbReference type="PANTHER" id="PTHR42942">
    <property type="entry name" value="6-O-METHYLGUANINE DNA METHYLTRANSFERASE"/>
    <property type="match status" value="1"/>
</dbReference>
<evidence type="ECO:0000313" key="3">
    <source>
        <dbReference type="EMBL" id="OAK69156.1"/>
    </source>
</evidence>
<dbReference type="GO" id="GO:0006281">
    <property type="term" value="P:DNA repair"/>
    <property type="evidence" value="ECO:0007669"/>
    <property type="project" value="InterPro"/>
</dbReference>
<dbReference type="InterPro" id="IPR052520">
    <property type="entry name" value="ATL_DNA_repair"/>
</dbReference>
<keyword evidence="3" id="KW-0808">Transferase</keyword>
<comment type="caution">
    <text evidence="3">The sequence shown here is derived from an EMBL/GenBank/DDBJ whole genome shotgun (WGS) entry which is preliminary data.</text>
</comment>
<dbReference type="PATRIC" id="fig|217031.6.peg.3105"/>
<accession>A0A177ZMF4</accession>
<sequence>MEAYTKQVISIIQKIPLGTVATYGQIARLAGNPRAARQVARILHSMSQKYDLPWHRVVNAKGEIVIGDPETAIEQKYRLAEEGVEFFRQNKVKLVTFQWQPEELCLSAESSDLD</sequence>
<keyword evidence="4" id="KW-1185">Reference proteome</keyword>
<proteinExistence type="predicted"/>
<dbReference type="AlphaFoldDB" id="A0A177ZMF4"/>
<dbReference type="RefSeq" id="WP_057984605.1">
    <property type="nucleotide sequence ID" value="NZ_LDJR01000054.1"/>
</dbReference>
<dbReference type="CDD" id="cd06445">
    <property type="entry name" value="ATase"/>
    <property type="match status" value="1"/>
</dbReference>
<organism evidence="3 4">
    <name type="scientific">Lederbergia galactosidilytica</name>
    <dbReference type="NCBI Taxonomy" id="217031"/>
    <lineage>
        <taxon>Bacteria</taxon>
        <taxon>Bacillati</taxon>
        <taxon>Bacillota</taxon>
        <taxon>Bacilli</taxon>
        <taxon>Bacillales</taxon>
        <taxon>Bacillaceae</taxon>
        <taxon>Lederbergia</taxon>
    </lineage>
</organism>
<evidence type="ECO:0000259" key="2">
    <source>
        <dbReference type="Pfam" id="PF01035"/>
    </source>
</evidence>
<dbReference type="GO" id="GO:0008168">
    <property type="term" value="F:methyltransferase activity"/>
    <property type="evidence" value="ECO:0007669"/>
    <property type="project" value="UniProtKB-KW"/>
</dbReference>
<keyword evidence="1" id="KW-0227">DNA damage</keyword>
<evidence type="ECO:0000256" key="1">
    <source>
        <dbReference type="ARBA" id="ARBA00022763"/>
    </source>
</evidence>